<evidence type="ECO:0000259" key="1">
    <source>
        <dbReference type="Pfam" id="PF23343"/>
    </source>
</evidence>
<accession>A0ABY2AJ98</accession>
<protein>
    <recommendedName>
        <fullName evidence="1">Replication-associated protein ORF2/G2P domain-containing protein</fullName>
    </recommendedName>
</protein>
<reference evidence="2 3" key="1">
    <citation type="submission" date="2019-02" db="EMBL/GenBank/DDBJ databases">
        <title>Corallincola luteus sp. nov., a marine bacterium isolated from surface sediment of Bohai Sea in China.</title>
        <authorList>
            <person name="Ren Q."/>
        </authorList>
    </citation>
    <scope>NUCLEOTIDE SEQUENCE [LARGE SCALE GENOMIC DNA]</scope>
    <source>
        <strain evidence="2 3">DASS28</strain>
    </source>
</reference>
<keyword evidence="3" id="KW-1185">Reference proteome</keyword>
<dbReference type="RefSeq" id="WP_131417655.1">
    <property type="nucleotide sequence ID" value="NZ_SJXE01000023.1"/>
</dbReference>
<sequence>MCITPIFLKNPSGLPFTVSCGKCPECRAARQNSWYVRLHNESLNYPHNSTLFCTLTYDKEHLPHDNGLDKAECQRFFKRLRINLTRKYGHTVPIKYFLSGEYGEKHARPHYHCILFGIPDAESQETYDLILKSWGNGIVDRKFLRDAALRYVSKYVVKEAAVPVNSHHFKINPISRRISNGRVLKTFNWYNPNTDSIIANNFILASRGLGQSFLTKQKIYEIVLNNHTFLKICGHKFNLPRYYINKIREVVPGFLKPKISILYPDRTEPQDAFHRFIHHTFLNLFTSRGKVPVEFLVNTICDTFSQYSFYKDELLDMLSPIYRYNIGSWKYNDLVTKTCDFLYSHPDDFSKSFSLLSVSQFLDKKFCQFYAAVDKLQRKGISIFHGFWGNYHHGCFSAYRDYVIDRFKYGSVLTSYT</sequence>
<organism evidence="2 3">
    <name type="scientific">Corallincola luteus</name>
    <dbReference type="NCBI Taxonomy" id="1775177"/>
    <lineage>
        <taxon>Bacteria</taxon>
        <taxon>Pseudomonadati</taxon>
        <taxon>Pseudomonadota</taxon>
        <taxon>Gammaproteobacteria</taxon>
        <taxon>Alteromonadales</taxon>
        <taxon>Psychromonadaceae</taxon>
        <taxon>Corallincola</taxon>
    </lineage>
</organism>
<evidence type="ECO:0000313" key="2">
    <source>
        <dbReference type="EMBL" id="TCI01101.1"/>
    </source>
</evidence>
<name>A0ABY2AJ98_9GAMM</name>
<dbReference type="InterPro" id="IPR056906">
    <property type="entry name" value="ORF2/G2P_dom"/>
</dbReference>
<dbReference type="EMBL" id="SJXE01000023">
    <property type="protein sequence ID" value="TCI01101.1"/>
    <property type="molecule type" value="Genomic_DNA"/>
</dbReference>
<gene>
    <name evidence="2" type="ORF">EZV61_19260</name>
</gene>
<feature type="domain" description="Replication-associated protein ORF2/G2P" evidence="1">
    <location>
        <begin position="51"/>
        <end position="159"/>
    </location>
</feature>
<comment type="caution">
    <text evidence="2">The sequence shown here is derived from an EMBL/GenBank/DDBJ whole genome shotgun (WGS) entry which is preliminary data.</text>
</comment>
<evidence type="ECO:0000313" key="3">
    <source>
        <dbReference type="Proteomes" id="UP000292554"/>
    </source>
</evidence>
<dbReference type="Pfam" id="PF23343">
    <property type="entry name" value="REP_ORF2-G2P"/>
    <property type="match status" value="1"/>
</dbReference>
<dbReference type="Proteomes" id="UP000292554">
    <property type="component" value="Unassembled WGS sequence"/>
</dbReference>
<proteinExistence type="predicted"/>